<dbReference type="InterPro" id="IPR029063">
    <property type="entry name" value="SAM-dependent_MTases_sf"/>
</dbReference>
<evidence type="ECO:0000256" key="2">
    <source>
        <dbReference type="ARBA" id="ARBA00022679"/>
    </source>
</evidence>
<evidence type="ECO:0000256" key="1">
    <source>
        <dbReference type="ARBA" id="ARBA00022603"/>
    </source>
</evidence>
<dbReference type="OrthoDB" id="9760689at2"/>
<keyword evidence="2 4" id="KW-0808">Transferase</keyword>
<dbReference type="Proteomes" id="UP000005317">
    <property type="component" value="Unassembled WGS sequence"/>
</dbReference>
<protein>
    <submittedName>
        <fullName evidence="4">Methyltransferase type 11</fullName>
    </submittedName>
</protein>
<dbReference type="GO" id="GO:0008168">
    <property type="term" value="F:methyltransferase activity"/>
    <property type="evidence" value="ECO:0007669"/>
    <property type="project" value="UniProtKB-KW"/>
</dbReference>
<dbReference type="GO" id="GO:0032259">
    <property type="term" value="P:methylation"/>
    <property type="evidence" value="ECO:0007669"/>
    <property type="project" value="UniProtKB-KW"/>
</dbReference>
<evidence type="ECO:0000259" key="3">
    <source>
        <dbReference type="Pfam" id="PF13649"/>
    </source>
</evidence>
<dbReference type="EMBL" id="JH651384">
    <property type="protein sequence ID" value="EIJ36982.1"/>
    <property type="molecule type" value="Genomic_DNA"/>
</dbReference>
<dbReference type="Pfam" id="PF13649">
    <property type="entry name" value="Methyltransf_25"/>
    <property type="match status" value="1"/>
</dbReference>
<reference evidence="5" key="1">
    <citation type="journal article" date="2011" name="Stand. Genomic Sci.">
        <title>Genome sequence of the filamentous, gliding Thiothrix nivea neotype strain (JP2(T)).</title>
        <authorList>
            <person name="Lapidus A."/>
            <person name="Nolan M."/>
            <person name="Lucas S."/>
            <person name="Glavina Del Rio T."/>
            <person name="Tice H."/>
            <person name="Cheng J.F."/>
            <person name="Tapia R."/>
            <person name="Han C."/>
            <person name="Goodwin L."/>
            <person name="Pitluck S."/>
            <person name="Liolios K."/>
            <person name="Pagani I."/>
            <person name="Ivanova N."/>
            <person name="Huntemann M."/>
            <person name="Mavromatis K."/>
            <person name="Mikhailova N."/>
            <person name="Pati A."/>
            <person name="Chen A."/>
            <person name="Palaniappan K."/>
            <person name="Land M."/>
            <person name="Brambilla E.M."/>
            <person name="Rohde M."/>
            <person name="Abt B."/>
            <person name="Verbarg S."/>
            <person name="Goker M."/>
            <person name="Bristow J."/>
            <person name="Eisen J.A."/>
            <person name="Markowitz V."/>
            <person name="Hugenholtz P."/>
            <person name="Kyrpides N.C."/>
            <person name="Klenk H.P."/>
            <person name="Woyke T."/>
        </authorList>
    </citation>
    <scope>NUCLEOTIDE SEQUENCE [LARGE SCALE GENOMIC DNA]</scope>
    <source>
        <strain evidence="5">ATCC 35100 / DSM 5205 / JP2</strain>
    </source>
</reference>
<dbReference type="CDD" id="cd02440">
    <property type="entry name" value="AdoMet_MTases"/>
    <property type="match status" value="1"/>
</dbReference>
<gene>
    <name evidence="4" type="ORF">Thini_4508</name>
</gene>
<dbReference type="RefSeq" id="WP_002710841.1">
    <property type="nucleotide sequence ID" value="NZ_JH651384.1"/>
</dbReference>
<dbReference type="InterPro" id="IPR041698">
    <property type="entry name" value="Methyltransf_25"/>
</dbReference>
<keyword evidence="1 4" id="KW-0489">Methyltransferase</keyword>
<dbReference type="SUPFAM" id="SSF53335">
    <property type="entry name" value="S-adenosyl-L-methionine-dependent methyltransferases"/>
    <property type="match status" value="1"/>
</dbReference>
<name>A0A656HL64_THINJ</name>
<dbReference type="AlphaFoldDB" id="A0A656HL64"/>
<sequence length="241" mass="27507">MNNIICNNYSALSKYYDAITNTKRRKFLAKEINLIASSIDSSNKNILDIACGTGNLSIELSKYSYNIIAFDNSDSMISIFKEKAINIPNITITNMAMEKFHSDVKIKLAVCTSFSLTYLKNPEKEKFLRSLYNSLIDGGVFVMDMLHPTAIFRYFSNQKTRIIEKSSIETKLESYNENSGVYSVSYIVRKNNDSFTETHDGFVISSQEAINLLKSIGFRKIAYRERESNSDSSAYELFCYK</sequence>
<dbReference type="PANTHER" id="PTHR43861">
    <property type="entry name" value="TRANS-ACONITATE 2-METHYLTRANSFERASE-RELATED"/>
    <property type="match status" value="1"/>
</dbReference>
<dbReference type="Gene3D" id="3.40.50.150">
    <property type="entry name" value="Vaccinia Virus protein VP39"/>
    <property type="match status" value="1"/>
</dbReference>
<evidence type="ECO:0000313" key="5">
    <source>
        <dbReference type="Proteomes" id="UP000005317"/>
    </source>
</evidence>
<accession>A0A656HL64</accession>
<organism evidence="4 5">
    <name type="scientific">Thiothrix nivea (strain ATCC 35100 / DSM 5205 / JP2)</name>
    <dbReference type="NCBI Taxonomy" id="870187"/>
    <lineage>
        <taxon>Bacteria</taxon>
        <taxon>Pseudomonadati</taxon>
        <taxon>Pseudomonadota</taxon>
        <taxon>Gammaproteobacteria</taxon>
        <taxon>Thiotrichales</taxon>
        <taxon>Thiotrichaceae</taxon>
        <taxon>Thiothrix</taxon>
    </lineage>
</organism>
<evidence type="ECO:0000313" key="4">
    <source>
        <dbReference type="EMBL" id="EIJ36982.1"/>
    </source>
</evidence>
<keyword evidence="5" id="KW-1185">Reference proteome</keyword>
<dbReference type="PANTHER" id="PTHR43861:SF1">
    <property type="entry name" value="TRANS-ACONITATE 2-METHYLTRANSFERASE"/>
    <property type="match status" value="1"/>
</dbReference>
<proteinExistence type="predicted"/>
<feature type="domain" description="Methyltransferase" evidence="3">
    <location>
        <begin position="46"/>
        <end position="139"/>
    </location>
</feature>
<dbReference type="Gene3D" id="2.20.25.110">
    <property type="entry name" value="S-adenosyl-L-methionine-dependent methyltransferases"/>
    <property type="match status" value="1"/>
</dbReference>